<dbReference type="EMBL" id="CM032183">
    <property type="protein sequence ID" value="KAG7095126.1"/>
    <property type="molecule type" value="Genomic_DNA"/>
</dbReference>
<evidence type="ECO:0000313" key="2">
    <source>
        <dbReference type="Proteomes" id="UP001049176"/>
    </source>
</evidence>
<evidence type="ECO:0000313" key="1">
    <source>
        <dbReference type="EMBL" id="KAG7095126.1"/>
    </source>
</evidence>
<comment type="caution">
    <text evidence="1">The sequence shown here is derived from an EMBL/GenBank/DDBJ whole genome shotgun (WGS) entry which is preliminary data.</text>
</comment>
<gene>
    <name evidence="1" type="ORF">E1B28_005909</name>
</gene>
<reference evidence="1" key="1">
    <citation type="journal article" date="2021" name="Genome Biol. Evol.">
        <title>The assembled and annotated genome of the fairy-ring fungus Marasmius oreades.</title>
        <authorList>
            <person name="Hiltunen M."/>
            <person name="Ament-Velasquez S.L."/>
            <person name="Johannesson H."/>
        </authorList>
    </citation>
    <scope>NUCLEOTIDE SEQUENCE</scope>
    <source>
        <strain evidence="1">03SP1</strain>
    </source>
</reference>
<keyword evidence="2" id="KW-1185">Reference proteome</keyword>
<dbReference type="AlphaFoldDB" id="A0A9P7S437"/>
<dbReference type="GeneID" id="66074985"/>
<protein>
    <submittedName>
        <fullName evidence="1">Uncharacterized protein</fullName>
    </submittedName>
</protein>
<dbReference type="Proteomes" id="UP001049176">
    <property type="component" value="Chromosome 3"/>
</dbReference>
<accession>A0A9P7S437</accession>
<organism evidence="1 2">
    <name type="scientific">Marasmius oreades</name>
    <name type="common">fairy-ring Marasmius</name>
    <dbReference type="NCBI Taxonomy" id="181124"/>
    <lineage>
        <taxon>Eukaryota</taxon>
        <taxon>Fungi</taxon>
        <taxon>Dikarya</taxon>
        <taxon>Basidiomycota</taxon>
        <taxon>Agaricomycotina</taxon>
        <taxon>Agaricomycetes</taxon>
        <taxon>Agaricomycetidae</taxon>
        <taxon>Agaricales</taxon>
        <taxon>Marasmiineae</taxon>
        <taxon>Marasmiaceae</taxon>
        <taxon>Marasmius</taxon>
    </lineage>
</organism>
<sequence>MQARQHRARFIRFILDEVTQDPEVLVGVGVNEWIDEELAWSIEDALDGRERSSQGGWLVGIRRARDSLEYSISDDGGNDSNDEKVMKIHQLRELAAHQLPPTPLPTSKHLLLSFAPVGSRVTFPEEDAGFDIIPSQIRCSFTPSGFLFLDLDQGNILLYIKPIVPLNPRLHNVHRESEHPSSNTCNTRNNQQRHPRAFRSMIELMYGGGRYRHVASYGKK</sequence>
<dbReference type="KEGG" id="more:E1B28_005909"/>
<name>A0A9P7S437_9AGAR</name>
<proteinExistence type="predicted"/>
<dbReference type="RefSeq" id="XP_043011596.1">
    <property type="nucleotide sequence ID" value="XM_043150508.1"/>
</dbReference>
<dbReference type="OrthoDB" id="3126197at2759"/>